<organism evidence="2 3">
    <name type="scientific">Geomicrobium halophilum</name>
    <dbReference type="NCBI Taxonomy" id="549000"/>
    <lineage>
        <taxon>Bacteria</taxon>
        <taxon>Bacillati</taxon>
        <taxon>Bacillota</taxon>
        <taxon>Bacilli</taxon>
        <taxon>Bacillales</taxon>
        <taxon>Geomicrobium</taxon>
    </lineage>
</organism>
<evidence type="ECO:0000313" key="2">
    <source>
        <dbReference type="EMBL" id="MBB6450708.1"/>
    </source>
</evidence>
<accession>A0A841Q2J8</accession>
<dbReference type="RefSeq" id="WP_184404777.1">
    <property type="nucleotide sequence ID" value="NZ_JACHHJ010000004.1"/>
</dbReference>
<protein>
    <recommendedName>
        <fullName evidence="1">DUF1659 domain-containing protein</fullName>
    </recommendedName>
</protein>
<dbReference type="Pfam" id="PF07872">
    <property type="entry name" value="DUF1659"/>
    <property type="match status" value="1"/>
</dbReference>
<sequence length="73" mass="8058">MMPESTSLELIFENGVDEFGEPIISRRRFNNVNVEASDEDIHTIANALASLSSPSLSAATRRNDYNLLSAETE</sequence>
<reference evidence="2 3" key="1">
    <citation type="submission" date="2020-08" db="EMBL/GenBank/DDBJ databases">
        <title>Genomic Encyclopedia of Type Strains, Phase IV (KMG-IV): sequencing the most valuable type-strain genomes for metagenomic binning, comparative biology and taxonomic classification.</title>
        <authorList>
            <person name="Goeker M."/>
        </authorList>
    </citation>
    <scope>NUCLEOTIDE SEQUENCE [LARGE SCALE GENOMIC DNA]</scope>
    <source>
        <strain evidence="2 3">DSM 21769</strain>
    </source>
</reference>
<dbReference type="Proteomes" id="UP000568839">
    <property type="component" value="Unassembled WGS sequence"/>
</dbReference>
<evidence type="ECO:0000259" key="1">
    <source>
        <dbReference type="Pfam" id="PF07872"/>
    </source>
</evidence>
<gene>
    <name evidence="2" type="ORF">HNR44_002698</name>
</gene>
<dbReference type="AlphaFoldDB" id="A0A841Q2J8"/>
<dbReference type="EMBL" id="JACHHJ010000004">
    <property type="protein sequence ID" value="MBB6450708.1"/>
    <property type="molecule type" value="Genomic_DNA"/>
</dbReference>
<keyword evidence="3" id="KW-1185">Reference proteome</keyword>
<name>A0A841Q2J8_9BACL</name>
<evidence type="ECO:0000313" key="3">
    <source>
        <dbReference type="Proteomes" id="UP000568839"/>
    </source>
</evidence>
<comment type="caution">
    <text evidence="2">The sequence shown here is derived from an EMBL/GenBank/DDBJ whole genome shotgun (WGS) entry which is preliminary data.</text>
</comment>
<feature type="domain" description="DUF1659" evidence="1">
    <location>
        <begin position="3"/>
        <end position="67"/>
    </location>
</feature>
<proteinExistence type="predicted"/>
<dbReference type="InterPro" id="IPR012454">
    <property type="entry name" value="DUF1659"/>
</dbReference>